<proteinExistence type="predicted"/>
<keyword evidence="4" id="KW-0732">Signal</keyword>
<protein>
    <submittedName>
        <fullName evidence="11">Uncharacterized protein</fullName>
    </submittedName>
</protein>
<evidence type="ECO:0000256" key="6">
    <source>
        <dbReference type="ARBA" id="ARBA00022989"/>
    </source>
</evidence>
<keyword evidence="5" id="KW-0677">Repeat</keyword>
<evidence type="ECO:0000313" key="11">
    <source>
        <dbReference type="Ensembl" id="ENSSPAP00000001597.1"/>
    </source>
</evidence>
<dbReference type="InterPro" id="IPR050685">
    <property type="entry name" value="LDLR"/>
</dbReference>
<dbReference type="CDD" id="cd00112">
    <property type="entry name" value="LDLa"/>
    <property type="match status" value="1"/>
</dbReference>
<evidence type="ECO:0000256" key="9">
    <source>
        <dbReference type="ARBA" id="ARBA00023180"/>
    </source>
</evidence>
<dbReference type="Ensembl" id="ENSSPAT00000001627.1">
    <property type="protein sequence ID" value="ENSSPAP00000001597.1"/>
    <property type="gene ID" value="ENSSPAG00000001219.1"/>
</dbReference>
<keyword evidence="8 10" id="KW-1015">Disulfide bond</keyword>
<organism evidence="11">
    <name type="scientific">Stegastes partitus</name>
    <name type="common">bicolor damselfish</name>
    <dbReference type="NCBI Taxonomy" id="144197"/>
    <lineage>
        <taxon>Eukaryota</taxon>
        <taxon>Metazoa</taxon>
        <taxon>Chordata</taxon>
        <taxon>Craniata</taxon>
        <taxon>Vertebrata</taxon>
        <taxon>Euteleostomi</taxon>
        <taxon>Actinopterygii</taxon>
        <taxon>Neopterygii</taxon>
        <taxon>Teleostei</taxon>
        <taxon>Neoteleostei</taxon>
        <taxon>Acanthomorphata</taxon>
        <taxon>Ovalentaria</taxon>
        <taxon>Pomacentridae</taxon>
        <taxon>Stegastes</taxon>
    </lineage>
</organism>
<evidence type="ECO:0000256" key="5">
    <source>
        <dbReference type="ARBA" id="ARBA00022737"/>
    </source>
</evidence>
<dbReference type="GO" id="GO:0012505">
    <property type="term" value="C:endomembrane system"/>
    <property type="evidence" value="ECO:0007669"/>
    <property type="project" value="UniProtKB-SubCell"/>
</dbReference>
<dbReference type="STRING" id="144197.ENSSPAP00000001597"/>
<dbReference type="Pfam" id="PF00057">
    <property type="entry name" value="Ldl_recept_a"/>
    <property type="match status" value="1"/>
</dbReference>
<dbReference type="PROSITE" id="PS50068">
    <property type="entry name" value="LDLRA_2"/>
    <property type="match status" value="1"/>
</dbReference>
<evidence type="ECO:0000256" key="3">
    <source>
        <dbReference type="ARBA" id="ARBA00022692"/>
    </source>
</evidence>
<accession>A0A3B4ZJ05</accession>
<comment type="subcellular location">
    <subcellularLocation>
        <location evidence="2">Endomembrane system</location>
    </subcellularLocation>
    <subcellularLocation>
        <location evidence="1">Membrane</location>
        <topology evidence="1">Single-pass membrane protein</topology>
    </subcellularLocation>
</comment>
<dbReference type="FunFam" id="4.10.400.10:FF:000034">
    <property type="entry name" value="Low-density lipoprotein receptor-related protein 2"/>
    <property type="match status" value="1"/>
</dbReference>
<keyword evidence="7" id="KW-0472">Membrane</keyword>
<evidence type="ECO:0000256" key="8">
    <source>
        <dbReference type="ARBA" id="ARBA00023157"/>
    </source>
</evidence>
<dbReference type="InterPro" id="IPR036055">
    <property type="entry name" value="LDL_receptor-like_sf"/>
</dbReference>
<feature type="disulfide bond" evidence="10">
    <location>
        <begin position="39"/>
        <end position="51"/>
    </location>
</feature>
<keyword evidence="6" id="KW-1133">Transmembrane helix</keyword>
<evidence type="ECO:0000256" key="1">
    <source>
        <dbReference type="ARBA" id="ARBA00004167"/>
    </source>
</evidence>
<dbReference type="Gene3D" id="4.10.400.10">
    <property type="entry name" value="Low-density Lipoprotein Receptor"/>
    <property type="match status" value="1"/>
</dbReference>
<feature type="disulfide bond" evidence="10">
    <location>
        <begin position="58"/>
        <end position="73"/>
    </location>
</feature>
<dbReference type="GO" id="GO:0016192">
    <property type="term" value="P:vesicle-mediated transport"/>
    <property type="evidence" value="ECO:0007669"/>
    <property type="project" value="UniProtKB-ARBA"/>
</dbReference>
<dbReference type="InterPro" id="IPR002172">
    <property type="entry name" value="LDrepeatLR_classA_rpt"/>
</dbReference>
<evidence type="ECO:0000256" key="10">
    <source>
        <dbReference type="PROSITE-ProRule" id="PRU00124"/>
    </source>
</evidence>
<reference evidence="11" key="1">
    <citation type="submission" date="2023-09" db="UniProtKB">
        <authorList>
            <consortium name="Ensembl"/>
        </authorList>
    </citation>
    <scope>IDENTIFICATION</scope>
</reference>
<keyword evidence="9" id="KW-0325">Glycoprotein</keyword>
<dbReference type="PANTHER" id="PTHR24270">
    <property type="entry name" value="LOW-DENSITY LIPOPROTEIN RECEPTOR-RELATED"/>
    <property type="match status" value="1"/>
</dbReference>
<dbReference type="AlphaFoldDB" id="A0A3B4ZJ05"/>
<keyword evidence="3" id="KW-0812">Transmembrane</keyword>
<dbReference type="SUPFAM" id="SSF57424">
    <property type="entry name" value="LDL receptor-like module"/>
    <property type="match status" value="1"/>
</dbReference>
<evidence type="ECO:0000256" key="2">
    <source>
        <dbReference type="ARBA" id="ARBA00004308"/>
    </source>
</evidence>
<dbReference type="GO" id="GO:0016020">
    <property type="term" value="C:membrane"/>
    <property type="evidence" value="ECO:0007669"/>
    <property type="project" value="UniProtKB-SubCell"/>
</dbReference>
<dbReference type="PROSITE" id="PS01209">
    <property type="entry name" value="LDLRA_1"/>
    <property type="match status" value="1"/>
</dbReference>
<name>A0A3B4ZJ05_9TELE</name>
<feature type="disulfide bond" evidence="10">
    <location>
        <begin position="46"/>
        <end position="64"/>
    </location>
</feature>
<dbReference type="SMART" id="SM00192">
    <property type="entry name" value="LDLa"/>
    <property type="match status" value="1"/>
</dbReference>
<dbReference type="InterPro" id="IPR023415">
    <property type="entry name" value="LDLR_class-A_CS"/>
</dbReference>
<sequence length="158" mass="17642">MRSSASWTWSPADTEDTSKVMDHLLPICWQPDRQKRKGCHQGQWQCDDGNCIRDVWRCDGQGDCLDGSDEVGCTGPYSSCYFKFLHHSIVSFPASVPPAPMRRTVPPPRAAWTRTGCAGTTSASPKSCAATDRMTARTTRMKRTVVRHMADLILTYTK</sequence>
<dbReference type="GeneTree" id="ENSGT00940000178065"/>
<evidence type="ECO:0000256" key="4">
    <source>
        <dbReference type="ARBA" id="ARBA00022729"/>
    </source>
</evidence>
<evidence type="ECO:0000256" key="7">
    <source>
        <dbReference type="ARBA" id="ARBA00023136"/>
    </source>
</evidence>